<dbReference type="STRING" id="1336235.GCA_000518785_00843"/>
<dbReference type="AlphaFoldDB" id="A0A376A9L4"/>
<dbReference type="Proteomes" id="UP000254764">
    <property type="component" value="Unassembled WGS sequence"/>
</dbReference>
<dbReference type="InterPro" id="IPR014057">
    <property type="entry name" value="HI1420"/>
</dbReference>
<evidence type="ECO:0008006" key="3">
    <source>
        <dbReference type="Google" id="ProtNLM"/>
    </source>
</evidence>
<keyword evidence="2" id="KW-1185">Reference proteome</keyword>
<sequence length="105" mass="11404">MKDRSHDDAMADLFRDDPQMAAATLDAILADGDQGELLVTLRQMTKAFGGMPAVAKSAELNPRQLYRTLSETGNSELRNLSALLRSMGMRLSAQPLDKPTSHTAS</sequence>
<dbReference type="OrthoDB" id="9798416at2"/>
<organism evidence="1 2">
    <name type="scientific">Ciceribacter selenitireducens ATCC BAA-1503</name>
    <dbReference type="NCBI Taxonomy" id="1336235"/>
    <lineage>
        <taxon>Bacteria</taxon>
        <taxon>Pseudomonadati</taxon>
        <taxon>Pseudomonadota</taxon>
        <taxon>Alphaproteobacteria</taxon>
        <taxon>Hyphomicrobiales</taxon>
        <taxon>Rhizobiaceae</taxon>
        <taxon>Ciceribacter</taxon>
    </lineage>
</organism>
<evidence type="ECO:0000313" key="1">
    <source>
        <dbReference type="EMBL" id="SSC64418.1"/>
    </source>
</evidence>
<proteinExistence type="predicted"/>
<evidence type="ECO:0000313" key="2">
    <source>
        <dbReference type="Proteomes" id="UP000254764"/>
    </source>
</evidence>
<accession>A0A376A9L4</accession>
<dbReference type="Pfam" id="PF21716">
    <property type="entry name" value="dnstrm_HI1420"/>
    <property type="match status" value="1"/>
</dbReference>
<name>A0A376A9L4_9HYPH</name>
<dbReference type="RefSeq" id="WP_115671713.1">
    <property type="nucleotide sequence ID" value="NZ_UEYP01000011.1"/>
</dbReference>
<reference evidence="2" key="1">
    <citation type="submission" date="2018-07" db="EMBL/GenBank/DDBJ databases">
        <authorList>
            <person name="Peiro R."/>
            <person name="Begona"/>
            <person name="Cbmso G."/>
            <person name="Lopez M."/>
            <person name="Gonzalez S."/>
        </authorList>
    </citation>
    <scope>NUCLEOTIDE SEQUENCE [LARGE SCALE GENOMIC DNA]</scope>
</reference>
<gene>
    <name evidence="1" type="ORF">RHIZ70_126</name>
</gene>
<dbReference type="EMBL" id="UEYP01000011">
    <property type="protein sequence ID" value="SSC64418.1"/>
    <property type="molecule type" value="Genomic_DNA"/>
</dbReference>
<protein>
    <recommendedName>
        <fullName evidence="3">Addiction module antidote protein</fullName>
    </recommendedName>
</protein>